<dbReference type="HAMAP" id="MF_01201">
    <property type="entry name" value="Ala_racemase"/>
    <property type="match status" value="1"/>
</dbReference>
<dbReference type="GO" id="GO:0030170">
    <property type="term" value="F:pyridoxal phosphate binding"/>
    <property type="evidence" value="ECO:0007669"/>
    <property type="project" value="UniProtKB-UniRule"/>
</dbReference>
<comment type="caution">
    <text evidence="11">The sequence shown here is derived from an EMBL/GenBank/DDBJ whole genome shotgun (WGS) entry which is preliminary data.</text>
</comment>
<keyword evidence="6 7" id="KW-0413">Isomerase</keyword>
<proteinExistence type="inferred from homology"/>
<dbReference type="EC" id="5.1.1.1" evidence="4 7"/>
<evidence type="ECO:0000256" key="4">
    <source>
        <dbReference type="ARBA" id="ARBA00013089"/>
    </source>
</evidence>
<keyword evidence="12" id="KW-1185">Reference proteome</keyword>
<keyword evidence="5 7" id="KW-0663">Pyridoxal phosphate</keyword>
<dbReference type="PANTHER" id="PTHR30511">
    <property type="entry name" value="ALANINE RACEMASE"/>
    <property type="match status" value="1"/>
</dbReference>
<dbReference type="UniPathway" id="UPA00042">
    <property type="reaction ID" value="UER00497"/>
</dbReference>
<comment type="pathway">
    <text evidence="7">Amino-acid biosynthesis; D-alanine biosynthesis; D-alanine from L-alanine: step 1/1.</text>
</comment>
<dbReference type="InterPro" id="IPR000821">
    <property type="entry name" value="Ala_racemase"/>
</dbReference>
<comment type="cofactor">
    <cofactor evidence="2 7 8">
        <name>pyridoxal 5'-phosphate</name>
        <dbReference type="ChEBI" id="CHEBI:597326"/>
    </cofactor>
</comment>
<organism evidence="11 12">
    <name type="scientific">Pyruvatibacter mobilis</name>
    <dbReference type="NCBI Taxonomy" id="1712261"/>
    <lineage>
        <taxon>Bacteria</taxon>
        <taxon>Pseudomonadati</taxon>
        <taxon>Pseudomonadota</taxon>
        <taxon>Alphaproteobacteria</taxon>
        <taxon>Hyphomicrobiales</taxon>
        <taxon>Parvibaculaceae</taxon>
        <taxon>Pyruvatibacter</taxon>
    </lineage>
</organism>
<comment type="similarity">
    <text evidence="3 7">Belongs to the alanine racemase family.</text>
</comment>
<dbReference type="PANTHER" id="PTHR30511:SF0">
    <property type="entry name" value="ALANINE RACEMASE, CATABOLIC-RELATED"/>
    <property type="match status" value="1"/>
</dbReference>
<dbReference type="Pfam" id="PF01168">
    <property type="entry name" value="Ala_racemase_N"/>
    <property type="match status" value="1"/>
</dbReference>
<dbReference type="GO" id="GO:0030632">
    <property type="term" value="P:D-alanine biosynthetic process"/>
    <property type="evidence" value="ECO:0007669"/>
    <property type="project" value="UniProtKB-UniRule"/>
</dbReference>
<dbReference type="NCBIfam" id="TIGR00492">
    <property type="entry name" value="alr"/>
    <property type="match status" value="1"/>
</dbReference>
<dbReference type="Proteomes" id="UP000470384">
    <property type="component" value="Unassembled WGS sequence"/>
</dbReference>
<dbReference type="EMBL" id="WXYQ01000005">
    <property type="protein sequence ID" value="NBG95510.1"/>
    <property type="molecule type" value="Genomic_DNA"/>
</dbReference>
<evidence type="ECO:0000256" key="9">
    <source>
        <dbReference type="PIRSR" id="PIRSR600821-52"/>
    </source>
</evidence>
<feature type="binding site" evidence="7 9">
    <location>
        <position position="146"/>
    </location>
    <ligand>
        <name>substrate</name>
    </ligand>
</feature>
<dbReference type="SUPFAM" id="SSF50621">
    <property type="entry name" value="Alanine racemase C-terminal domain-like"/>
    <property type="match status" value="1"/>
</dbReference>
<feature type="domain" description="Alanine racemase C-terminal" evidence="10">
    <location>
        <begin position="245"/>
        <end position="371"/>
    </location>
</feature>
<feature type="active site" description="Proton acceptor; specific for L-alanine" evidence="7">
    <location>
        <position position="266"/>
    </location>
</feature>
<dbReference type="SMART" id="SM01005">
    <property type="entry name" value="Ala_racemase_C"/>
    <property type="match status" value="1"/>
</dbReference>
<evidence type="ECO:0000313" key="11">
    <source>
        <dbReference type="EMBL" id="NBG95510.1"/>
    </source>
</evidence>
<comment type="function">
    <text evidence="7">Catalyzes the interconversion of L-alanine and D-alanine. May also act on other amino acids.</text>
</comment>
<evidence type="ECO:0000256" key="2">
    <source>
        <dbReference type="ARBA" id="ARBA00001933"/>
    </source>
</evidence>
<dbReference type="PROSITE" id="PS00395">
    <property type="entry name" value="ALANINE_RACEMASE"/>
    <property type="match status" value="1"/>
</dbReference>
<name>A0A845QBH4_9HYPH</name>
<dbReference type="GO" id="GO:0005829">
    <property type="term" value="C:cytosol"/>
    <property type="evidence" value="ECO:0007669"/>
    <property type="project" value="TreeGrafter"/>
</dbReference>
<comment type="catalytic activity">
    <reaction evidence="1 7">
        <text>L-alanine = D-alanine</text>
        <dbReference type="Rhea" id="RHEA:20249"/>
        <dbReference type="ChEBI" id="CHEBI:57416"/>
        <dbReference type="ChEBI" id="CHEBI:57972"/>
        <dbReference type="EC" id="5.1.1.1"/>
    </reaction>
</comment>
<dbReference type="OrthoDB" id="9813814at2"/>
<accession>A0A845QBH4</accession>
<feature type="binding site" evidence="7 9">
    <location>
        <position position="314"/>
    </location>
    <ligand>
        <name>substrate</name>
    </ligand>
</feature>
<dbReference type="GO" id="GO:0008784">
    <property type="term" value="F:alanine racemase activity"/>
    <property type="evidence" value="ECO:0007669"/>
    <property type="project" value="UniProtKB-UniRule"/>
</dbReference>
<dbReference type="Gene3D" id="2.40.37.10">
    <property type="entry name" value="Lyase, Ornithine Decarboxylase, Chain A, domain 1"/>
    <property type="match status" value="1"/>
</dbReference>
<evidence type="ECO:0000256" key="8">
    <source>
        <dbReference type="PIRSR" id="PIRSR600821-50"/>
    </source>
</evidence>
<dbReference type="InterPro" id="IPR001608">
    <property type="entry name" value="Ala_racemase_N"/>
</dbReference>
<evidence type="ECO:0000256" key="7">
    <source>
        <dbReference type="HAMAP-Rule" id="MF_01201"/>
    </source>
</evidence>
<reference evidence="11 12" key="1">
    <citation type="journal article" date="2016" name="Int. J. Syst. Evol. Microbiol.">
        <title>Pyruvatibacter mobilis gen. nov., sp. nov., a marine bacterium from the culture broth of Picochlorum sp. 122.</title>
        <authorList>
            <person name="Wang G."/>
            <person name="Tang M."/>
            <person name="Wu H."/>
            <person name="Dai S."/>
            <person name="Li T."/>
            <person name="Chen C."/>
            <person name="He H."/>
            <person name="Fan J."/>
            <person name="Xiang W."/>
            <person name="Li X."/>
        </authorList>
    </citation>
    <scope>NUCLEOTIDE SEQUENCE [LARGE SCALE GENOMIC DNA]</scope>
    <source>
        <strain evidence="11 12">GYP-11</strain>
    </source>
</reference>
<dbReference type="Gene3D" id="3.20.20.10">
    <property type="entry name" value="Alanine racemase"/>
    <property type="match status" value="1"/>
</dbReference>
<protein>
    <recommendedName>
        <fullName evidence="4 7">Alanine racemase</fullName>
        <ecNumber evidence="4 7">5.1.1.1</ecNumber>
    </recommendedName>
</protein>
<dbReference type="InterPro" id="IPR011079">
    <property type="entry name" value="Ala_racemase_C"/>
</dbReference>
<dbReference type="SUPFAM" id="SSF51419">
    <property type="entry name" value="PLP-binding barrel"/>
    <property type="match status" value="1"/>
</dbReference>
<evidence type="ECO:0000256" key="1">
    <source>
        <dbReference type="ARBA" id="ARBA00000316"/>
    </source>
</evidence>
<feature type="modified residue" description="N6-(pyridoxal phosphate)lysine" evidence="7 8">
    <location>
        <position position="48"/>
    </location>
</feature>
<dbReference type="InterPro" id="IPR020622">
    <property type="entry name" value="Ala_racemase_pyridoxalP-BS"/>
</dbReference>
<evidence type="ECO:0000256" key="6">
    <source>
        <dbReference type="ARBA" id="ARBA00023235"/>
    </source>
</evidence>
<sequence length="378" mass="39367">MVTSTPPSLPASGLSASGSLTIDLGALARNWRAAHEASGTARASAVIKADGYGLGAVEVARTLAKAGCRDFFVALPSEGIAVRSVAPDAAIYVLNGPMAGHVDAMADAGLIPVLNGPEQLALWAQAGDRHGRPLAASMMLDTGMNRLGFDEAALDALAPDALQGIDLRLVLSHLACADDPSADMNIVQRARFNRMRSRLPDVEASLCNSAGIFLGPDYHYELTRPGVCLYGGSPFIAEPAPFHHVVTVGAEVVQLRRVPAGETIGYGATFTAASDMRTATIAAGYADGIFRAAGNRGFAAINGVRVPYVGRVSMDLVVLDVTALPDGAVRPGDQAEVLGPTISVDDLAQASGTIGYEVLTSLGSRYERRYIAADFSQF</sequence>
<gene>
    <name evidence="11" type="primary">alr</name>
    <name evidence="11" type="ORF">GTQ45_07165</name>
</gene>
<evidence type="ECO:0000256" key="3">
    <source>
        <dbReference type="ARBA" id="ARBA00007880"/>
    </source>
</evidence>
<dbReference type="Pfam" id="PF00842">
    <property type="entry name" value="Ala_racemase_C"/>
    <property type="match status" value="1"/>
</dbReference>
<dbReference type="CDD" id="cd00430">
    <property type="entry name" value="PLPDE_III_AR"/>
    <property type="match status" value="1"/>
</dbReference>
<dbReference type="PRINTS" id="PR00992">
    <property type="entry name" value="ALARACEMASE"/>
</dbReference>
<dbReference type="AlphaFoldDB" id="A0A845QBH4"/>
<dbReference type="InterPro" id="IPR029066">
    <property type="entry name" value="PLP-binding_barrel"/>
</dbReference>
<evidence type="ECO:0000259" key="10">
    <source>
        <dbReference type="SMART" id="SM01005"/>
    </source>
</evidence>
<evidence type="ECO:0000256" key="5">
    <source>
        <dbReference type="ARBA" id="ARBA00022898"/>
    </source>
</evidence>
<feature type="active site" description="Proton acceptor; specific for D-alanine" evidence="7">
    <location>
        <position position="48"/>
    </location>
</feature>
<dbReference type="InterPro" id="IPR009006">
    <property type="entry name" value="Ala_racemase/Decarboxylase_C"/>
</dbReference>
<evidence type="ECO:0000313" key="12">
    <source>
        <dbReference type="Proteomes" id="UP000470384"/>
    </source>
</evidence>